<evidence type="ECO:0000313" key="3">
    <source>
        <dbReference type="Proteomes" id="UP000011200"/>
    </source>
</evidence>
<dbReference type="AlphaFoldDB" id="A0A2U9PT94"/>
<evidence type="ECO:0000256" key="1">
    <source>
        <dbReference type="SAM" id="MobiDB-lite"/>
    </source>
</evidence>
<sequence length="111" mass="12027">MQAARRGPTTNSGSWGTANTPARSVLPSDVARTIEFFASDDCVSGIPWTVVRATQFHELAESITESLTADTQVRAGDEVVAPLVRASWVAVPWMLDKTHGDHDMVWATVNC</sequence>
<organism evidence="2 3">
    <name type="scientific">Mycolicibacterium smegmatis (strain MKD8)</name>
    <name type="common">Mycobacterium smegmatis</name>
    <dbReference type="NCBI Taxonomy" id="1214915"/>
    <lineage>
        <taxon>Bacteria</taxon>
        <taxon>Bacillati</taxon>
        <taxon>Actinomycetota</taxon>
        <taxon>Actinomycetes</taxon>
        <taxon>Mycobacteriales</taxon>
        <taxon>Mycobacteriaceae</taxon>
        <taxon>Mycolicibacterium</taxon>
    </lineage>
</organism>
<reference evidence="3" key="2">
    <citation type="submission" date="2018-03" db="EMBL/GenBank/DDBJ databases">
        <authorList>
            <person name="Derbyshire K."/>
            <person name="Gray T.A."/>
            <person name="Champion M."/>
        </authorList>
    </citation>
    <scope>NUCLEOTIDE SEQUENCE [LARGE SCALE GENOMIC DNA]</scope>
    <source>
        <strain evidence="3">MKD8</strain>
    </source>
</reference>
<protein>
    <submittedName>
        <fullName evidence="2">Uncharacterized protein</fullName>
    </submittedName>
</protein>
<name>A0A2U9PT94_MYCSE</name>
<feature type="compositionally biased region" description="Polar residues" evidence="1">
    <location>
        <begin position="8"/>
        <end position="22"/>
    </location>
</feature>
<reference evidence="2 3" key="1">
    <citation type="journal article" date="2013" name="Genome Announc.">
        <title>Draft genome sequence of MKD8, a conjugal recipient Mycobacterium smegmatis strain.</title>
        <authorList>
            <person name="Gray T.A."/>
            <person name="Palumbo M.J."/>
            <person name="Derbyshire K.M."/>
        </authorList>
    </citation>
    <scope>NUCLEOTIDE SEQUENCE [LARGE SCALE GENOMIC DNA]</scope>
    <source>
        <strain evidence="2 3">MKD8</strain>
    </source>
</reference>
<gene>
    <name evidence="2" type="ORF">D806_040560</name>
</gene>
<feature type="region of interest" description="Disordered" evidence="1">
    <location>
        <begin position="1"/>
        <end position="23"/>
    </location>
</feature>
<accession>A0A2U9PT94</accession>
<evidence type="ECO:0000313" key="2">
    <source>
        <dbReference type="EMBL" id="AWT55022.1"/>
    </source>
</evidence>
<dbReference type="Proteomes" id="UP000011200">
    <property type="component" value="Chromosome"/>
</dbReference>
<dbReference type="EMBL" id="CP027541">
    <property type="protein sequence ID" value="AWT55022.1"/>
    <property type="molecule type" value="Genomic_DNA"/>
</dbReference>
<proteinExistence type="predicted"/>